<dbReference type="AlphaFoldDB" id="A0A191MX56"/>
<reference evidence="1" key="1">
    <citation type="journal article" date="2016" name="PLoS ONE">
        <title>Intron Derived Size Polymorphism in the Mitochondrial Genomes of Closely Related Chrysoporthe Species.</title>
        <authorList>
            <person name="Kanzi A.M."/>
            <person name="Wingfield B.D."/>
            <person name="Steenkamp E.T."/>
            <person name="Naidoo S."/>
            <person name="van der Merwe N.A."/>
        </authorList>
    </citation>
    <scope>NUCLEOTIDE SEQUENCE</scope>
</reference>
<sequence>MRILLFDLKNSKIITYLNVNIESSDDFVSKILQYICTYIYVNTQLLNTNFKGYSLKYIITIKNKQCFYTRFEYDNNIASFPINVIKGVYSKIRTNTVIIVIEPVL</sequence>
<dbReference type="EMBL" id="KT380884">
    <property type="protein sequence ID" value="AMX22189.1"/>
    <property type="molecule type" value="Genomic_DNA"/>
</dbReference>
<gene>
    <name evidence="1" type="primary">orf105</name>
</gene>
<evidence type="ECO:0000313" key="1">
    <source>
        <dbReference type="EMBL" id="AMX22189.1"/>
    </source>
</evidence>
<accession>A0A191MX56</accession>
<geneLocation type="mitochondrion" evidence="1"/>
<name>A0A191MX56_9PEZI</name>
<dbReference type="RefSeq" id="YP_009262114.1">
    <property type="nucleotide sequence ID" value="NC_030523.1"/>
</dbReference>
<organism evidence="1">
    <name type="scientific">Chrysoporthe deuterocubensis</name>
    <dbReference type="NCBI Taxonomy" id="764597"/>
    <lineage>
        <taxon>Eukaryota</taxon>
        <taxon>Fungi</taxon>
        <taxon>Dikarya</taxon>
        <taxon>Ascomycota</taxon>
        <taxon>Pezizomycotina</taxon>
        <taxon>Sordariomycetes</taxon>
        <taxon>Sordariomycetidae</taxon>
        <taxon>Diaporthales</taxon>
        <taxon>Cryphonectriaceae</taxon>
        <taxon>Cryphonectria-Endothia species complex</taxon>
        <taxon>Chrysoporthe</taxon>
    </lineage>
</organism>
<proteinExistence type="predicted"/>
<dbReference type="GeneID" id="31078223"/>
<keyword evidence="1" id="KW-0496">Mitochondrion</keyword>
<protein>
    <submittedName>
        <fullName evidence="1">Uncharacterized protein</fullName>
    </submittedName>
</protein>